<protein>
    <recommendedName>
        <fullName evidence="1">HTH marR-type domain-containing protein</fullName>
    </recommendedName>
</protein>
<dbReference type="PANTHER" id="PTHR33164:SF43">
    <property type="entry name" value="HTH-TYPE TRANSCRIPTIONAL REPRESSOR YETL"/>
    <property type="match status" value="1"/>
</dbReference>
<dbReference type="Proteomes" id="UP001500655">
    <property type="component" value="Unassembled WGS sequence"/>
</dbReference>
<organism evidence="2 3">
    <name type="scientific">Luedemannella helvata</name>
    <dbReference type="NCBI Taxonomy" id="349315"/>
    <lineage>
        <taxon>Bacteria</taxon>
        <taxon>Bacillati</taxon>
        <taxon>Actinomycetota</taxon>
        <taxon>Actinomycetes</taxon>
        <taxon>Micromonosporales</taxon>
        <taxon>Micromonosporaceae</taxon>
        <taxon>Luedemannella</taxon>
    </lineage>
</organism>
<evidence type="ECO:0000313" key="2">
    <source>
        <dbReference type="EMBL" id="GAA1745138.1"/>
    </source>
</evidence>
<gene>
    <name evidence="2" type="ORF">GCM10009681_15100</name>
</gene>
<evidence type="ECO:0000313" key="3">
    <source>
        <dbReference type="Proteomes" id="UP001500655"/>
    </source>
</evidence>
<dbReference type="InterPro" id="IPR000835">
    <property type="entry name" value="HTH_MarR-typ"/>
</dbReference>
<comment type="caution">
    <text evidence="2">The sequence shown here is derived from an EMBL/GenBank/DDBJ whole genome shotgun (WGS) entry which is preliminary data.</text>
</comment>
<reference evidence="2 3" key="1">
    <citation type="journal article" date="2019" name="Int. J. Syst. Evol. Microbiol.">
        <title>The Global Catalogue of Microorganisms (GCM) 10K type strain sequencing project: providing services to taxonomists for standard genome sequencing and annotation.</title>
        <authorList>
            <consortium name="The Broad Institute Genomics Platform"/>
            <consortium name="The Broad Institute Genome Sequencing Center for Infectious Disease"/>
            <person name="Wu L."/>
            <person name="Ma J."/>
        </authorList>
    </citation>
    <scope>NUCLEOTIDE SEQUENCE [LARGE SCALE GENOMIC DNA]</scope>
    <source>
        <strain evidence="2 3">JCM 13249</strain>
    </source>
</reference>
<dbReference type="SMART" id="SM00347">
    <property type="entry name" value="HTH_MARR"/>
    <property type="match status" value="1"/>
</dbReference>
<dbReference type="Gene3D" id="1.10.10.10">
    <property type="entry name" value="Winged helix-like DNA-binding domain superfamily/Winged helix DNA-binding domain"/>
    <property type="match status" value="1"/>
</dbReference>
<dbReference type="PRINTS" id="PR00598">
    <property type="entry name" value="HTHMARR"/>
</dbReference>
<dbReference type="PANTHER" id="PTHR33164">
    <property type="entry name" value="TRANSCRIPTIONAL REGULATOR, MARR FAMILY"/>
    <property type="match status" value="1"/>
</dbReference>
<proteinExistence type="predicted"/>
<dbReference type="Pfam" id="PF12802">
    <property type="entry name" value="MarR_2"/>
    <property type="match status" value="1"/>
</dbReference>
<dbReference type="PROSITE" id="PS50995">
    <property type="entry name" value="HTH_MARR_2"/>
    <property type="match status" value="1"/>
</dbReference>
<evidence type="ECO:0000259" key="1">
    <source>
        <dbReference type="PROSITE" id="PS50995"/>
    </source>
</evidence>
<dbReference type="SUPFAM" id="SSF46785">
    <property type="entry name" value="Winged helix' DNA-binding domain"/>
    <property type="match status" value="1"/>
</dbReference>
<dbReference type="InterPro" id="IPR036390">
    <property type="entry name" value="WH_DNA-bd_sf"/>
</dbReference>
<dbReference type="EMBL" id="BAAALS010000005">
    <property type="protein sequence ID" value="GAA1745138.1"/>
    <property type="molecule type" value="Genomic_DNA"/>
</dbReference>
<sequence length="153" mass="16688">MIGVMDDDTVDRLRRVPSRLLAMANGHADRLVGGGLSGVGAHRWHFAVLATLADGGPASQAELSRRTGIYRSDMVAVLNELEQHGYVRRAPDPDDRRRNVISVTGAGERRLRELDALVTALQDELLAPLSKAERERLVDLLARLVSHHGGMPA</sequence>
<dbReference type="InterPro" id="IPR036388">
    <property type="entry name" value="WH-like_DNA-bd_sf"/>
</dbReference>
<feature type="domain" description="HTH marR-type" evidence="1">
    <location>
        <begin position="6"/>
        <end position="146"/>
    </location>
</feature>
<name>A0ABN2JZW2_9ACTN</name>
<accession>A0ABN2JZW2</accession>
<dbReference type="InterPro" id="IPR039422">
    <property type="entry name" value="MarR/SlyA-like"/>
</dbReference>
<keyword evidence="3" id="KW-1185">Reference proteome</keyword>